<organism evidence="2 3">
    <name type="scientific">Cryptosporangium japonicum</name>
    <dbReference type="NCBI Taxonomy" id="80872"/>
    <lineage>
        <taxon>Bacteria</taxon>
        <taxon>Bacillati</taxon>
        <taxon>Actinomycetota</taxon>
        <taxon>Actinomycetes</taxon>
        <taxon>Cryptosporangiales</taxon>
        <taxon>Cryptosporangiaceae</taxon>
        <taxon>Cryptosporangium</taxon>
    </lineage>
</organism>
<proteinExistence type="predicted"/>
<evidence type="ECO:0000313" key="3">
    <source>
        <dbReference type="Proteomes" id="UP001500967"/>
    </source>
</evidence>
<protein>
    <submittedName>
        <fullName evidence="2">Hemerythrin domain-containing protein</fullName>
    </submittedName>
</protein>
<dbReference type="InterPro" id="IPR012312">
    <property type="entry name" value="Hemerythrin-like"/>
</dbReference>
<dbReference type="EMBL" id="BAAAGX010000016">
    <property type="protein sequence ID" value="GAA0250459.1"/>
    <property type="molecule type" value="Genomic_DNA"/>
</dbReference>
<accession>A0ABN0UH95</accession>
<sequence>MATSTHRQDVVDLLIEQHEQVRFLFTEVKSASGDAQRDAFGRLVRLLAVHESAEELLVHPAARQSAGDEVVSARLHEEHDAKKELSELYDLGVGGAGFDKRFAAFERAVLDHAAHEEREEFPELRRTVDAKRLVDMAGAVRAAEAVAPTRPHPAAGESALGNLLAGPPLALFDRARDAVGDWTRGNRP</sequence>
<dbReference type="Proteomes" id="UP001500967">
    <property type="component" value="Unassembled WGS sequence"/>
</dbReference>
<dbReference type="RefSeq" id="WP_344650332.1">
    <property type="nucleotide sequence ID" value="NZ_BAAAGX010000016.1"/>
</dbReference>
<dbReference type="Pfam" id="PF01814">
    <property type="entry name" value="Hemerythrin"/>
    <property type="match status" value="1"/>
</dbReference>
<feature type="domain" description="Hemerythrin-like" evidence="1">
    <location>
        <begin position="10"/>
        <end position="124"/>
    </location>
</feature>
<dbReference type="Gene3D" id="1.20.120.520">
    <property type="entry name" value="nmb1532 protein domain like"/>
    <property type="match status" value="1"/>
</dbReference>
<gene>
    <name evidence="2" type="ORF">GCM10009539_39530</name>
</gene>
<comment type="caution">
    <text evidence="2">The sequence shown here is derived from an EMBL/GenBank/DDBJ whole genome shotgun (WGS) entry which is preliminary data.</text>
</comment>
<reference evidence="2 3" key="1">
    <citation type="journal article" date="2019" name="Int. J. Syst. Evol. Microbiol.">
        <title>The Global Catalogue of Microorganisms (GCM) 10K type strain sequencing project: providing services to taxonomists for standard genome sequencing and annotation.</title>
        <authorList>
            <consortium name="The Broad Institute Genomics Platform"/>
            <consortium name="The Broad Institute Genome Sequencing Center for Infectious Disease"/>
            <person name="Wu L."/>
            <person name="Ma J."/>
        </authorList>
    </citation>
    <scope>NUCLEOTIDE SEQUENCE [LARGE SCALE GENOMIC DNA]</scope>
    <source>
        <strain evidence="2 3">JCM 10425</strain>
    </source>
</reference>
<dbReference type="PANTHER" id="PTHR35585">
    <property type="entry name" value="HHE DOMAIN PROTEIN (AFU_ORTHOLOGUE AFUA_4G00730)"/>
    <property type="match status" value="1"/>
</dbReference>
<name>A0ABN0UH95_9ACTN</name>
<keyword evidence="3" id="KW-1185">Reference proteome</keyword>
<evidence type="ECO:0000313" key="2">
    <source>
        <dbReference type="EMBL" id="GAA0250459.1"/>
    </source>
</evidence>
<evidence type="ECO:0000259" key="1">
    <source>
        <dbReference type="Pfam" id="PF01814"/>
    </source>
</evidence>
<dbReference type="CDD" id="cd12108">
    <property type="entry name" value="Hr-like"/>
    <property type="match status" value="1"/>
</dbReference>
<dbReference type="PANTHER" id="PTHR35585:SF1">
    <property type="entry name" value="HHE DOMAIN PROTEIN (AFU_ORTHOLOGUE AFUA_4G00730)"/>
    <property type="match status" value="1"/>
</dbReference>